<evidence type="ECO:0000313" key="1">
    <source>
        <dbReference type="EMBL" id="AHI20370.1"/>
    </source>
</evidence>
<name>A0ABN4CDG4_9CORY</name>
<protein>
    <submittedName>
        <fullName evidence="1">Uncharacterized protein</fullName>
    </submittedName>
</protein>
<dbReference type="GeneID" id="82877938"/>
<dbReference type="RefSeq" id="WP_155894831.1">
    <property type="nucleotide sequence ID" value="NZ_CP004350.1"/>
</dbReference>
<reference evidence="2" key="1">
    <citation type="submission" date="2013-02" db="EMBL/GenBank/DDBJ databases">
        <title>The complete genome sequence of Corynebacterium casei LMG S-19264 (=DSM 44701).</title>
        <authorList>
            <person name="Ruckert C."/>
            <person name="Albersmeier A."/>
            <person name="Kalinowski J."/>
        </authorList>
    </citation>
    <scope>NUCLEOTIDE SEQUENCE [LARGE SCALE GENOMIC DNA]</scope>
    <source>
        <strain evidence="2">LMG S-19264</strain>
    </source>
</reference>
<keyword evidence="2" id="KW-1185">Reference proteome</keyword>
<organism evidence="1 2">
    <name type="scientific">Corynebacterium casei LMG S-19264</name>
    <dbReference type="NCBI Taxonomy" id="1285583"/>
    <lineage>
        <taxon>Bacteria</taxon>
        <taxon>Bacillati</taxon>
        <taxon>Actinomycetota</taxon>
        <taxon>Actinomycetes</taxon>
        <taxon>Mycobacteriales</taxon>
        <taxon>Corynebacteriaceae</taxon>
        <taxon>Corynebacterium</taxon>
    </lineage>
</organism>
<evidence type="ECO:0000313" key="2">
    <source>
        <dbReference type="Proteomes" id="UP000019226"/>
    </source>
</evidence>
<sequence length="146" mass="16800">MSSTRLYRKLDNTLNDCSLKTIKELFIQTDDEWAFSGTFLEFRERIEALNSLVDSTVRVKKINIIVPYPRASESNEIVYYRNMGYLRLYCVSQGWNLFQIIVDAQSVIADVTVGPLDSGSIKSLDKWDGLSMIKKEENLYWGIADV</sequence>
<accession>A0ABN4CDG4</accession>
<dbReference type="EMBL" id="CP004350">
    <property type="protein sequence ID" value="AHI20370.1"/>
    <property type="molecule type" value="Genomic_DNA"/>
</dbReference>
<dbReference type="Proteomes" id="UP000019226">
    <property type="component" value="Chromosome"/>
</dbReference>
<proteinExistence type="predicted"/>
<gene>
    <name evidence="1" type="ORF">CCASEI_09035</name>
</gene>